<accession>A0A1G6GP45</accession>
<dbReference type="Proteomes" id="UP000242317">
    <property type="component" value="Unassembled WGS sequence"/>
</dbReference>
<name>A0A1G6GP45_9GAMM</name>
<dbReference type="InterPro" id="IPR025409">
    <property type="entry name" value="DUF4303"/>
</dbReference>
<sequence>MENTIQDIEMALVTALRLTLQDLYQDYPAEDFYYFVLSTTGEGLCPSHAIWSERLLDQEAQRQAPECGCDVESMKAMLRFSAADSPLFERYQHHFQAVNQLFLSRPCIDDLSENEWQTEFDLRINTMLNALKTVDEAQGFGVGEQRARWFINVEVIPPDESNLSRAIQLNRKEKVEAWLDLGGE</sequence>
<evidence type="ECO:0000313" key="1">
    <source>
        <dbReference type="EMBL" id="SDB83633.1"/>
    </source>
</evidence>
<evidence type="ECO:0008006" key="3">
    <source>
        <dbReference type="Google" id="ProtNLM"/>
    </source>
</evidence>
<evidence type="ECO:0000313" key="2">
    <source>
        <dbReference type="Proteomes" id="UP000242317"/>
    </source>
</evidence>
<keyword evidence="2" id="KW-1185">Reference proteome</keyword>
<organism evidence="1 2">
    <name type="scientific">Acinetobacter marinus</name>
    <dbReference type="NCBI Taxonomy" id="281375"/>
    <lineage>
        <taxon>Bacteria</taxon>
        <taxon>Pseudomonadati</taxon>
        <taxon>Pseudomonadota</taxon>
        <taxon>Gammaproteobacteria</taxon>
        <taxon>Moraxellales</taxon>
        <taxon>Moraxellaceae</taxon>
        <taxon>Acinetobacter</taxon>
    </lineage>
</organism>
<protein>
    <recommendedName>
        <fullName evidence="3">DUF4303 domain-containing protein</fullName>
    </recommendedName>
</protein>
<dbReference type="EMBL" id="FMYK01000001">
    <property type="protein sequence ID" value="SDB83633.1"/>
    <property type="molecule type" value="Genomic_DNA"/>
</dbReference>
<proteinExistence type="predicted"/>
<reference evidence="2" key="1">
    <citation type="submission" date="2016-09" db="EMBL/GenBank/DDBJ databases">
        <authorList>
            <person name="Varghese N."/>
            <person name="Submissions S."/>
        </authorList>
    </citation>
    <scope>NUCLEOTIDE SEQUENCE [LARGE SCALE GENOMIC DNA]</scope>
    <source>
        <strain evidence="2">ANC 3699</strain>
    </source>
</reference>
<gene>
    <name evidence="1" type="ORF">SAMN05421749_101216</name>
</gene>
<dbReference type="RefSeq" id="WP_171259022.1">
    <property type="nucleotide sequence ID" value="NZ_FMYK01000001.1"/>
</dbReference>
<dbReference type="Pfam" id="PF14136">
    <property type="entry name" value="DUF4303"/>
    <property type="match status" value="1"/>
</dbReference>
<dbReference type="AlphaFoldDB" id="A0A1G6GP45"/>